<accession>A0A6V7VE82</accession>
<dbReference type="InterPro" id="IPR001356">
    <property type="entry name" value="HD"/>
</dbReference>
<dbReference type="InterPro" id="IPR043182">
    <property type="entry name" value="PAIRED_DNA-bd_dom"/>
</dbReference>
<feature type="region of interest" description="Disordered" evidence="12">
    <location>
        <begin position="583"/>
        <end position="611"/>
    </location>
</feature>
<dbReference type="GO" id="GO:0000978">
    <property type="term" value="F:RNA polymerase II cis-regulatory region sequence-specific DNA binding"/>
    <property type="evidence" value="ECO:0007669"/>
    <property type="project" value="TreeGrafter"/>
</dbReference>
<feature type="compositionally biased region" description="Polar residues" evidence="12">
    <location>
        <begin position="625"/>
        <end position="658"/>
    </location>
</feature>
<dbReference type="PANTHER" id="PTHR45636">
    <property type="entry name" value="PAIRED BOX PROTEIN PAX-6-RELATED-RELATED"/>
    <property type="match status" value="1"/>
</dbReference>
<feature type="domain" description="Paired" evidence="14">
    <location>
        <begin position="204"/>
        <end position="330"/>
    </location>
</feature>
<dbReference type="FunFam" id="1.10.10.60:FF:000679">
    <property type="entry name" value="Homeobox protein aristaless"/>
    <property type="match status" value="1"/>
</dbReference>
<protein>
    <submittedName>
        <fullName evidence="15">Uncharacterized protein</fullName>
    </submittedName>
</protein>
<dbReference type="EMBL" id="CAJEWN010000215">
    <property type="protein sequence ID" value="CAD2173289.1"/>
    <property type="molecule type" value="Genomic_DNA"/>
</dbReference>
<evidence type="ECO:0000256" key="8">
    <source>
        <dbReference type="ARBA" id="ARBA00023163"/>
    </source>
</evidence>
<dbReference type="GO" id="GO:0051240">
    <property type="term" value="P:positive regulation of multicellular organismal process"/>
    <property type="evidence" value="ECO:0007669"/>
    <property type="project" value="UniProtKB-ARBA"/>
</dbReference>
<dbReference type="GO" id="GO:0030182">
    <property type="term" value="P:neuron differentiation"/>
    <property type="evidence" value="ECO:0007669"/>
    <property type="project" value="UniProtKB-ARBA"/>
</dbReference>
<comment type="similarity">
    <text evidence="2">Belongs to the paired homeobox family.</text>
</comment>
<evidence type="ECO:0000256" key="10">
    <source>
        <dbReference type="PROSITE-ProRule" id="PRU00108"/>
    </source>
</evidence>
<dbReference type="GO" id="GO:0005634">
    <property type="term" value="C:nucleus"/>
    <property type="evidence" value="ECO:0007669"/>
    <property type="project" value="UniProtKB-SubCell"/>
</dbReference>
<evidence type="ECO:0000256" key="6">
    <source>
        <dbReference type="ARBA" id="ARBA00023125"/>
    </source>
</evidence>
<keyword evidence="6 10" id="KW-0238">DNA-binding</keyword>
<dbReference type="GO" id="GO:0000981">
    <property type="term" value="F:DNA-binding transcription factor activity, RNA polymerase II-specific"/>
    <property type="evidence" value="ECO:0007669"/>
    <property type="project" value="InterPro"/>
</dbReference>
<dbReference type="Gene3D" id="1.10.10.60">
    <property type="entry name" value="Homeodomain-like"/>
    <property type="match status" value="1"/>
</dbReference>
<keyword evidence="9 10" id="KW-0539">Nucleus</keyword>
<name>A0A6V7VE82_MELEN</name>
<proteinExistence type="inferred from homology"/>
<comment type="subcellular location">
    <subcellularLocation>
        <location evidence="1 10 11">Nucleus</location>
    </subcellularLocation>
</comment>
<evidence type="ECO:0000256" key="7">
    <source>
        <dbReference type="ARBA" id="ARBA00023155"/>
    </source>
</evidence>
<organism evidence="15 16">
    <name type="scientific">Meloidogyne enterolobii</name>
    <name type="common">Root-knot nematode worm</name>
    <name type="synonym">Meloidogyne mayaguensis</name>
    <dbReference type="NCBI Taxonomy" id="390850"/>
    <lineage>
        <taxon>Eukaryota</taxon>
        <taxon>Metazoa</taxon>
        <taxon>Ecdysozoa</taxon>
        <taxon>Nematoda</taxon>
        <taxon>Chromadorea</taxon>
        <taxon>Rhabditida</taxon>
        <taxon>Tylenchina</taxon>
        <taxon>Tylenchomorpha</taxon>
        <taxon>Tylenchoidea</taxon>
        <taxon>Meloidogynidae</taxon>
        <taxon>Meloidogyninae</taxon>
        <taxon>Meloidogyne</taxon>
    </lineage>
</organism>
<feature type="compositionally biased region" description="Low complexity" evidence="12">
    <location>
        <begin position="659"/>
        <end position="671"/>
    </location>
</feature>
<feature type="compositionally biased region" description="Low complexity" evidence="12">
    <location>
        <begin position="599"/>
        <end position="609"/>
    </location>
</feature>
<evidence type="ECO:0000256" key="9">
    <source>
        <dbReference type="ARBA" id="ARBA00023242"/>
    </source>
</evidence>
<dbReference type="Proteomes" id="UP000580250">
    <property type="component" value="Unassembled WGS sequence"/>
</dbReference>
<dbReference type="InterPro" id="IPR043565">
    <property type="entry name" value="PAX_fam"/>
</dbReference>
<dbReference type="CDD" id="cd00086">
    <property type="entry name" value="homeodomain"/>
    <property type="match status" value="1"/>
</dbReference>
<feature type="compositionally biased region" description="Low complexity" evidence="12">
    <location>
        <begin position="470"/>
        <end position="485"/>
    </location>
</feature>
<dbReference type="Pfam" id="PF00046">
    <property type="entry name" value="Homeodomain"/>
    <property type="match status" value="1"/>
</dbReference>
<reference evidence="15 16" key="1">
    <citation type="submission" date="2020-08" db="EMBL/GenBank/DDBJ databases">
        <authorList>
            <person name="Koutsovoulos G."/>
            <person name="Danchin GJ E."/>
        </authorList>
    </citation>
    <scope>NUCLEOTIDE SEQUENCE [LARGE SCALE GENOMIC DNA]</scope>
</reference>
<sequence>MVSSTDPVSTRAQQQPPQSSSLLVNTPLITTSNNTQSTSLQQTFTSSFGQQQQSSSSSSLSKYYPQTSSYPYVYPLAAAAVAAATGTTPNHSLSHFSLNIDIHHQQPANRLGFDSSNTGPFFDIGINTNNNNQQRQQQMHQHSLLQNEHTNHHHLNASSLQLLQHRYHNHQQHTEIGNLIKRENGSLLNNQQQQNSPDSRVDSGHTGVNQLGGVFVNGRPLPDNIRQKIVDFHKEGMRPCDISRQLQVSNGCVSKILSRFMESGTIKPRAIGGSKPRVATKEVCDKIKIYKEHQPSIFAWEIRDRLRQDRVCSEETLPSVSSINRVLRSIQSKKENSSSTSSNNQQQQLNYSANFGNNGIGNFLDGTTNGAMTAFAMQNLKCWPYPWPTYPQMAAAQLNFPASISAAAAAAGTVEELAVANAFLAAQTTNNNISKEEEQPTLFGDPSTTTTTTITEEDQKPPSDPSIQTNYGKYSNNNGNNNDSKCSVDRMLLKRKLQRNRTSFTQEQIESLEKEFENCHYPDVYLRETLAHRIHLPEARVQVWFSNRRAKHRREEKMHKQGIQPQQIRNNSLINDQLMAVSGTPNSMISTSSSGPSANNNNNNNDNINGHSFEQRIDIKNIRNSPSLSSSATATGQSANNSESTTSTLHQLGVQESSTTTNNRTNNRNNNADNSALPSTTIRPIPSNIYSSFAAFGDQSLTTRNGVSGLLTSSGGLLPNNSLQTMTNTNYMDPYSFGMTQTNLNDYNMLSTPRYDFNRYPRHPDQTASMTATFPASAVTTAIPGLSLNISVGHQPPANLQSLSNNWGSGTDPSYWQP</sequence>
<evidence type="ECO:0000256" key="11">
    <source>
        <dbReference type="RuleBase" id="RU000682"/>
    </source>
</evidence>
<feature type="region of interest" description="Disordered" evidence="12">
    <location>
        <begin position="1"/>
        <end position="61"/>
    </location>
</feature>
<evidence type="ECO:0000313" key="16">
    <source>
        <dbReference type="Proteomes" id="UP000580250"/>
    </source>
</evidence>
<dbReference type="InterPro" id="IPR036388">
    <property type="entry name" value="WH-like_DNA-bd_sf"/>
</dbReference>
<dbReference type="InterPro" id="IPR009057">
    <property type="entry name" value="Homeodomain-like_sf"/>
</dbReference>
<dbReference type="AlphaFoldDB" id="A0A6V7VE82"/>
<dbReference type="SMART" id="SM00389">
    <property type="entry name" value="HOX"/>
    <property type="match status" value="1"/>
</dbReference>
<evidence type="ECO:0000256" key="1">
    <source>
        <dbReference type="ARBA" id="ARBA00004123"/>
    </source>
</evidence>
<keyword evidence="3" id="KW-0217">Developmental protein</keyword>
<keyword evidence="7 10" id="KW-0371">Homeobox</keyword>
<keyword evidence="5" id="KW-0805">Transcription regulation</keyword>
<dbReference type="PROSITE" id="PS00027">
    <property type="entry name" value="HOMEOBOX_1"/>
    <property type="match status" value="1"/>
</dbReference>
<dbReference type="SUPFAM" id="SSF46689">
    <property type="entry name" value="Homeodomain-like"/>
    <property type="match status" value="2"/>
</dbReference>
<dbReference type="PRINTS" id="PR00027">
    <property type="entry name" value="PAIREDBOX"/>
</dbReference>
<dbReference type="OrthoDB" id="3225452at2759"/>
<feature type="compositionally biased region" description="Low complexity" evidence="12">
    <location>
        <begin position="30"/>
        <end position="61"/>
    </location>
</feature>
<dbReference type="CDD" id="cd00131">
    <property type="entry name" value="PAX"/>
    <property type="match status" value="1"/>
</dbReference>
<evidence type="ECO:0000259" key="14">
    <source>
        <dbReference type="PROSITE" id="PS51057"/>
    </source>
</evidence>
<evidence type="ECO:0000256" key="2">
    <source>
        <dbReference type="ARBA" id="ARBA00005733"/>
    </source>
</evidence>
<dbReference type="Gene3D" id="1.10.10.10">
    <property type="entry name" value="Winged helix-like DNA-binding domain superfamily/Winged helix DNA-binding domain"/>
    <property type="match status" value="2"/>
</dbReference>
<feature type="DNA-binding region" description="Homeobox" evidence="10">
    <location>
        <begin position="497"/>
        <end position="556"/>
    </location>
</feature>
<evidence type="ECO:0000256" key="4">
    <source>
        <dbReference type="ARBA" id="ARBA00022724"/>
    </source>
</evidence>
<dbReference type="InterPro" id="IPR001523">
    <property type="entry name" value="Paired_dom"/>
</dbReference>
<feature type="compositionally biased region" description="Polar residues" evidence="12">
    <location>
        <begin position="583"/>
        <end position="598"/>
    </location>
</feature>
<keyword evidence="8" id="KW-0804">Transcription</keyword>
<evidence type="ECO:0000259" key="13">
    <source>
        <dbReference type="PROSITE" id="PS50071"/>
    </source>
</evidence>
<evidence type="ECO:0000256" key="12">
    <source>
        <dbReference type="SAM" id="MobiDB-lite"/>
    </source>
</evidence>
<gene>
    <name evidence="15" type="ORF">MENT_LOCUS24890</name>
</gene>
<dbReference type="PROSITE" id="PS00034">
    <property type="entry name" value="PAIRED_1"/>
    <property type="match status" value="1"/>
</dbReference>
<comment type="caution">
    <text evidence="15">The sequence shown here is derived from an EMBL/GenBank/DDBJ whole genome shotgun (WGS) entry which is preliminary data.</text>
</comment>
<evidence type="ECO:0000313" key="15">
    <source>
        <dbReference type="EMBL" id="CAD2173289.1"/>
    </source>
</evidence>
<dbReference type="Pfam" id="PF00292">
    <property type="entry name" value="PAX"/>
    <property type="match status" value="1"/>
</dbReference>
<feature type="domain" description="Homeobox" evidence="13">
    <location>
        <begin position="495"/>
        <end position="555"/>
    </location>
</feature>
<evidence type="ECO:0000256" key="3">
    <source>
        <dbReference type="ARBA" id="ARBA00022473"/>
    </source>
</evidence>
<dbReference type="FunFam" id="1.10.10.10:FF:000069">
    <property type="entry name" value="Paired box protein Pax-6"/>
    <property type="match status" value="1"/>
</dbReference>
<dbReference type="PANTHER" id="PTHR45636:SF41">
    <property type="entry name" value="PAIRED BOX PROTEIN PAX-6-RELATED"/>
    <property type="match status" value="1"/>
</dbReference>
<dbReference type="PROSITE" id="PS50071">
    <property type="entry name" value="HOMEOBOX_2"/>
    <property type="match status" value="1"/>
</dbReference>
<keyword evidence="4" id="KW-0563">Paired box</keyword>
<dbReference type="PROSITE" id="PS51057">
    <property type="entry name" value="PAIRED_2"/>
    <property type="match status" value="1"/>
</dbReference>
<dbReference type="GO" id="GO:0048513">
    <property type="term" value="P:animal organ development"/>
    <property type="evidence" value="ECO:0007669"/>
    <property type="project" value="UniProtKB-ARBA"/>
</dbReference>
<feature type="compositionally biased region" description="Polar residues" evidence="12">
    <location>
        <begin position="672"/>
        <end position="681"/>
    </location>
</feature>
<feature type="region of interest" description="Disordered" evidence="12">
    <location>
        <begin position="431"/>
        <end position="485"/>
    </location>
</feature>
<dbReference type="SMART" id="SM00351">
    <property type="entry name" value="PAX"/>
    <property type="match status" value="1"/>
</dbReference>
<dbReference type="InterPro" id="IPR017970">
    <property type="entry name" value="Homeobox_CS"/>
</dbReference>
<feature type="region of interest" description="Disordered" evidence="12">
    <location>
        <begin position="625"/>
        <end position="681"/>
    </location>
</feature>
<feature type="compositionally biased region" description="Polar residues" evidence="12">
    <location>
        <begin position="1"/>
        <end position="12"/>
    </location>
</feature>
<evidence type="ECO:0000256" key="5">
    <source>
        <dbReference type="ARBA" id="ARBA00023015"/>
    </source>
</evidence>
<dbReference type="FunFam" id="1.10.10.10:FF:000003">
    <property type="entry name" value="Paired box protein Pax-6"/>
    <property type="match status" value="1"/>
</dbReference>